<feature type="region of interest" description="Disordered" evidence="1">
    <location>
        <begin position="318"/>
        <end position="459"/>
    </location>
</feature>
<protein>
    <submittedName>
        <fullName evidence="2">Uncharacterized protein</fullName>
    </submittedName>
</protein>
<evidence type="ECO:0000313" key="2">
    <source>
        <dbReference type="EMBL" id="KAK1743232.1"/>
    </source>
</evidence>
<feature type="compositionally biased region" description="Basic and acidic residues" evidence="1">
    <location>
        <begin position="440"/>
        <end position="450"/>
    </location>
</feature>
<dbReference type="AlphaFoldDB" id="A0AAD9DDE8"/>
<feature type="compositionally biased region" description="Acidic residues" evidence="1">
    <location>
        <begin position="126"/>
        <end position="139"/>
    </location>
</feature>
<evidence type="ECO:0000313" key="3">
    <source>
        <dbReference type="Proteomes" id="UP001224775"/>
    </source>
</evidence>
<dbReference type="EMBL" id="JATAAI010000009">
    <property type="protein sequence ID" value="KAK1743232.1"/>
    <property type="molecule type" value="Genomic_DNA"/>
</dbReference>
<feature type="compositionally biased region" description="Basic residues" evidence="1">
    <location>
        <begin position="321"/>
        <end position="330"/>
    </location>
</feature>
<dbReference type="Proteomes" id="UP001224775">
    <property type="component" value="Unassembled WGS sequence"/>
</dbReference>
<comment type="caution">
    <text evidence="2">The sequence shown here is derived from an EMBL/GenBank/DDBJ whole genome shotgun (WGS) entry which is preliminary data.</text>
</comment>
<keyword evidence="3" id="KW-1185">Reference proteome</keyword>
<feature type="region of interest" description="Disordered" evidence="1">
    <location>
        <begin position="112"/>
        <end position="139"/>
    </location>
</feature>
<reference evidence="2" key="1">
    <citation type="submission" date="2023-06" db="EMBL/GenBank/DDBJ databases">
        <title>Survivors Of The Sea: Transcriptome response of Skeletonema marinoi to long-term dormancy.</title>
        <authorList>
            <person name="Pinder M.I.M."/>
            <person name="Kourtchenko O."/>
            <person name="Robertson E.K."/>
            <person name="Larsson T."/>
            <person name="Maumus F."/>
            <person name="Osuna-Cruz C.M."/>
            <person name="Vancaester E."/>
            <person name="Stenow R."/>
            <person name="Vandepoele K."/>
            <person name="Ploug H."/>
            <person name="Bruchert V."/>
            <person name="Godhe A."/>
            <person name="Topel M."/>
        </authorList>
    </citation>
    <scope>NUCLEOTIDE SEQUENCE</scope>
    <source>
        <strain evidence="2">R05AC</strain>
    </source>
</reference>
<evidence type="ECO:0000256" key="1">
    <source>
        <dbReference type="SAM" id="MobiDB-lite"/>
    </source>
</evidence>
<proteinExistence type="predicted"/>
<organism evidence="2 3">
    <name type="scientific">Skeletonema marinoi</name>
    <dbReference type="NCBI Taxonomy" id="267567"/>
    <lineage>
        <taxon>Eukaryota</taxon>
        <taxon>Sar</taxon>
        <taxon>Stramenopiles</taxon>
        <taxon>Ochrophyta</taxon>
        <taxon>Bacillariophyta</taxon>
        <taxon>Coscinodiscophyceae</taxon>
        <taxon>Thalassiosirophycidae</taxon>
        <taxon>Thalassiosirales</taxon>
        <taxon>Skeletonemataceae</taxon>
        <taxon>Skeletonema</taxon>
        <taxon>Skeletonema marinoi-dohrnii complex</taxon>
    </lineage>
</organism>
<feature type="compositionally biased region" description="Basic and acidic residues" evidence="1">
    <location>
        <begin position="389"/>
        <end position="400"/>
    </location>
</feature>
<gene>
    <name evidence="2" type="ORF">QTG54_005853</name>
</gene>
<accession>A0AAD9DDE8</accession>
<name>A0AAD9DDE8_9STRA</name>
<feature type="compositionally biased region" description="Basic and acidic residues" evidence="1">
    <location>
        <begin position="331"/>
        <end position="363"/>
    </location>
</feature>
<sequence length="459" mass="53038">MTMENIQADEETRPLAQPQRRVAEAYAESNVGASILKKSSFWILVFVAFLVFSAAEGEDVSAVKKKKREMKLRNKAEIAPAEVVKRQSDINHKIDLHEKYEQLEVSAPGAYGAEKFNDNEAVPSSYDDEDSEGSEEDLDEEIDTVLADVDEAEEEEIEINDSMLVSAVRNIEDNVKLYFGRVFGDTEDASSDFIDDLNESEDETSADIQLSDEQLDLIAKKIADRLEADVKKDFRDKADVIAEEKVEEIDQVINEDRKSDMDANKIKEDVAEAEKVVVEDLRDEIDKAAVKVKQSLPDKVERIRNEVMEEETGRNMDYIERKKRQRREKMMKRAERLYDERLQKRKEFDEANGKRMDGEKSKYNNEGSSGGKYYRASKKVMPITSSDEFESRQQKKPSDYKKKKYSNSNDASEKYYQTKKKKKQMPLSSDDEQPSRQKVYKKEQYVGEEKEYYEDESSD</sequence>